<dbReference type="PANTHER" id="PTHR42973">
    <property type="entry name" value="BINDING OXIDOREDUCTASE, PUTATIVE (AFU_ORTHOLOGUE AFUA_1G17690)-RELATED"/>
    <property type="match status" value="1"/>
</dbReference>
<accession>H0E758</accession>
<comment type="similarity">
    <text evidence="2">Belongs to the oxygen-dependent FAD-linked oxidoreductase family.</text>
</comment>
<organism evidence="7 8">
    <name type="scientific">Patulibacter medicamentivorans</name>
    <dbReference type="NCBI Taxonomy" id="1097667"/>
    <lineage>
        <taxon>Bacteria</taxon>
        <taxon>Bacillati</taxon>
        <taxon>Actinomycetota</taxon>
        <taxon>Thermoleophilia</taxon>
        <taxon>Solirubrobacterales</taxon>
        <taxon>Patulibacteraceae</taxon>
        <taxon>Patulibacter</taxon>
    </lineage>
</organism>
<evidence type="ECO:0000256" key="4">
    <source>
        <dbReference type="ARBA" id="ARBA00022827"/>
    </source>
</evidence>
<evidence type="ECO:0000256" key="2">
    <source>
        <dbReference type="ARBA" id="ARBA00005466"/>
    </source>
</evidence>
<dbReference type="InterPro" id="IPR016169">
    <property type="entry name" value="FAD-bd_PCMH_sub2"/>
</dbReference>
<dbReference type="Gene3D" id="3.30.43.10">
    <property type="entry name" value="Uridine Diphospho-n-acetylenolpyruvylglucosamine Reductase, domain 2"/>
    <property type="match status" value="1"/>
</dbReference>
<sequence>MSPTSFPSPATAAQLPAIVLPDDQAYDTARRAWNLAVDQRPAAVCVATSVAEVQSAVRYARANGLRIAPQATGHLAAAIGSLDRTLLLKTALHDGDVEVDPLARRVRVQAGARWGEVAEACAPHGLAAMHGSSPTVGVIGYLLGGGLSFYGREHGLAVNHVTAFEVVTADGRARRVDAASDPDLFWALRGGGGGFAIVTAVELALLPIAEVFGGALFFPIDAAPAVVRAWHAWTREAPRGVTTTLRILCLPPVDEVPPPLRATPVVCVDGVALEEADGRELVERLLAVAAPLLGGWERMPSIAVLRLHGDPEPPTPGVADAILLGELDEAAIEAFLAAAGAGSGSPLLVAELRQLGGALAEAPPTSGVRGALEGRFLLFGVGVPTDPERAQAIADHLRGMQRALSPWATGTRFSSFAEHPGTGLAECVPGAALARLERIRATVDPDALLVGAHALPQR</sequence>
<dbReference type="InterPro" id="IPR036318">
    <property type="entry name" value="FAD-bd_PCMH-like_sf"/>
</dbReference>
<dbReference type="SUPFAM" id="SSF56176">
    <property type="entry name" value="FAD-binding/transporter-associated domain-like"/>
    <property type="match status" value="1"/>
</dbReference>
<dbReference type="RefSeq" id="WP_007575971.1">
    <property type="nucleotide sequence ID" value="NZ_AGUD01000219.1"/>
</dbReference>
<evidence type="ECO:0000313" key="7">
    <source>
        <dbReference type="EMBL" id="EHN10475.1"/>
    </source>
</evidence>
<keyword evidence="5" id="KW-0560">Oxidoreductase</keyword>
<dbReference type="PROSITE" id="PS00862">
    <property type="entry name" value="OX2_COVAL_FAD"/>
    <property type="match status" value="1"/>
</dbReference>
<dbReference type="InterPro" id="IPR050416">
    <property type="entry name" value="FAD-linked_Oxidoreductase"/>
</dbReference>
<comment type="cofactor">
    <cofactor evidence="1">
        <name>FAD</name>
        <dbReference type="ChEBI" id="CHEBI:57692"/>
    </cofactor>
</comment>
<reference evidence="7 8" key="1">
    <citation type="journal article" date="2013" name="Biodegradation">
        <title>Quantitative proteomic analysis of ibuprofen-degrading Patulibacter sp. strain I11.</title>
        <authorList>
            <person name="Almeida B."/>
            <person name="Kjeldal H."/>
            <person name="Lolas I."/>
            <person name="Knudsen A.D."/>
            <person name="Carvalho G."/>
            <person name="Nielsen K.L."/>
            <person name="Barreto Crespo M.T."/>
            <person name="Stensballe A."/>
            <person name="Nielsen J.L."/>
        </authorList>
    </citation>
    <scope>NUCLEOTIDE SEQUENCE [LARGE SCALE GENOMIC DNA]</scope>
    <source>
        <strain evidence="7 8">I11</strain>
    </source>
</reference>
<proteinExistence type="inferred from homology"/>
<evidence type="ECO:0000313" key="8">
    <source>
        <dbReference type="Proteomes" id="UP000005143"/>
    </source>
</evidence>
<dbReference type="InterPro" id="IPR016167">
    <property type="entry name" value="FAD-bd_PCMH_sub1"/>
</dbReference>
<dbReference type="Proteomes" id="UP000005143">
    <property type="component" value="Unassembled WGS sequence"/>
</dbReference>
<evidence type="ECO:0000256" key="5">
    <source>
        <dbReference type="ARBA" id="ARBA00023002"/>
    </source>
</evidence>
<dbReference type="InterPro" id="IPR016166">
    <property type="entry name" value="FAD-bd_PCMH"/>
</dbReference>
<comment type="caution">
    <text evidence="7">The sequence shown here is derived from an EMBL/GenBank/DDBJ whole genome shotgun (WGS) entry which is preliminary data.</text>
</comment>
<dbReference type="Gene3D" id="3.30.465.10">
    <property type="match status" value="1"/>
</dbReference>
<feature type="domain" description="FAD-binding PCMH-type" evidence="6">
    <location>
        <begin position="37"/>
        <end position="208"/>
    </location>
</feature>
<dbReference type="AlphaFoldDB" id="H0E758"/>
<name>H0E758_9ACTN</name>
<dbReference type="InterPro" id="IPR006094">
    <property type="entry name" value="Oxid_FAD_bind_N"/>
</dbReference>
<dbReference type="Pfam" id="PF01565">
    <property type="entry name" value="FAD_binding_4"/>
    <property type="match status" value="1"/>
</dbReference>
<dbReference type="InterPro" id="IPR006093">
    <property type="entry name" value="Oxy_OxRdtase_FAD_BS"/>
</dbReference>
<evidence type="ECO:0000259" key="6">
    <source>
        <dbReference type="PROSITE" id="PS51387"/>
    </source>
</evidence>
<dbReference type="PATRIC" id="fig|1097667.3.peg.2640"/>
<evidence type="ECO:0000256" key="3">
    <source>
        <dbReference type="ARBA" id="ARBA00022630"/>
    </source>
</evidence>
<dbReference type="EMBL" id="AGUD01000219">
    <property type="protein sequence ID" value="EHN10475.1"/>
    <property type="molecule type" value="Genomic_DNA"/>
</dbReference>
<keyword evidence="8" id="KW-1185">Reference proteome</keyword>
<dbReference type="PANTHER" id="PTHR42973:SF39">
    <property type="entry name" value="FAD-BINDING PCMH-TYPE DOMAIN-CONTAINING PROTEIN"/>
    <property type="match status" value="1"/>
</dbReference>
<keyword evidence="4" id="KW-0274">FAD</keyword>
<keyword evidence="3" id="KW-0285">Flavoprotein</keyword>
<protein>
    <submittedName>
        <fullName evidence="7">Putative oxidoreductase</fullName>
    </submittedName>
</protein>
<dbReference type="GO" id="GO:0071949">
    <property type="term" value="F:FAD binding"/>
    <property type="evidence" value="ECO:0007669"/>
    <property type="project" value="InterPro"/>
</dbReference>
<gene>
    <name evidence="7" type="ORF">PAI11_26600</name>
</gene>
<dbReference type="Gene3D" id="3.40.462.20">
    <property type="match status" value="1"/>
</dbReference>
<dbReference type="GO" id="GO:0016491">
    <property type="term" value="F:oxidoreductase activity"/>
    <property type="evidence" value="ECO:0007669"/>
    <property type="project" value="UniProtKB-KW"/>
</dbReference>
<evidence type="ECO:0000256" key="1">
    <source>
        <dbReference type="ARBA" id="ARBA00001974"/>
    </source>
</evidence>
<dbReference type="PROSITE" id="PS51387">
    <property type="entry name" value="FAD_PCMH"/>
    <property type="match status" value="1"/>
</dbReference>